<proteinExistence type="predicted"/>
<accession>A0ABW0R2W1</accession>
<dbReference type="Proteomes" id="UP001596108">
    <property type="component" value="Unassembled WGS sequence"/>
</dbReference>
<feature type="domain" description="DUF1980" evidence="2">
    <location>
        <begin position="15"/>
        <end position="128"/>
    </location>
</feature>
<dbReference type="InterPro" id="IPR015402">
    <property type="entry name" value="DUF1980"/>
</dbReference>
<dbReference type="NCBIfam" id="TIGR03943">
    <property type="entry name" value="TIGR03943 family putative permease subunit"/>
    <property type="match status" value="1"/>
</dbReference>
<dbReference type="InterPro" id="IPR052955">
    <property type="entry name" value="UPF0703_membrane_permease"/>
</dbReference>
<dbReference type="InterPro" id="IPR048493">
    <property type="entry name" value="DUF1980_N"/>
</dbReference>
<organism evidence="4 5">
    <name type="scientific">Cohnella yongneupensis</name>
    <dbReference type="NCBI Taxonomy" id="425006"/>
    <lineage>
        <taxon>Bacteria</taxon>
        <taxon>Bacillati</taxon>
        <taxon>Bacillota</taxon>
        <taxon>Bacilli</taxon>
        <taxon>Bacillales</taxon>
        <taxon>Paenibacillaceae</taxon>
        <taxon>Cohnella</taxon>
    </lineage>
</organism>
<dbReference type="EMBL" id="JBHSNC010000036">
    <property type="protein sequence ID" value="MFC5530097.1"/>
    <property type="molecule type" value="Genomic_DNA"/>
</dbReference>
<keyword evidence="5" id="KW-1185">Reference proteome</keyword>
<feature type="transmembrane region" description="Helical" evidence="1">
    <location>
        <begin position="46"/>
        <end position="67"/>
    </location>
</feature>
<feature type="domain" description="DUF1980" evidence="3">
    <location>
        <begin position="147"/>
        <end position="274"/>
    </location>
</feature>
<evidence type="ECO:0000259" key="2">
    <source>
        <dbReference type="Pfam" id="PF09323"/>
    </source>
</evidence>
<comment type="caution">
    <text evidence="4">The sequence shown here is derived from an EMBL/GenBank/DDBJ whole genome shotgun (WGS) entry which is preliminary data.</text>
</comment>
<dbReference type="Pfam" id="PF09323">
    <property type="entry name" value="DUF1980"/>
    <property type="match status" value="1"/>
</dbReference>
<dbReference type="PANTHER" id="PTHR40047:SF1">
    <property type="entry name" value="UPF0703 PROTEIN YCGQ"/>
    <property type="match status" value="1"/>
</dbReference>
<feature type="transmembrane region" description="Helical" evidence="1">
    <location>
        <begin position="13"/>
        <end position="34"/>
    </location>
</feature>
<protein>
    <submittedName>
        <fullName evidence="4">TIGR03943 family putative permease subunit</fullName>
    </submittedName>
</protein>
<keyword evidence="1" id="KW-0812">Transmembrane</keyword>
<sequence>MHAKHSIQMASHYFIRSFILAAFAYFIVVLVRTDNLDLYIATRMQFIVKLTALGMYVIAAQQLYAGIRSWANHTHHSHACCDDHSHDLPNSWRASLLLYGWFLLPLVLALAVPDGMLGSAMAAAKGVQYSPEQVVMPESPSSPFLQRFAKYGQQLIKQNPIGISDERFIETLTTLDLYRTAFIGKTIRLSGFVFREKGMNNHQFSATRFAVSCCSADAYPYGILINYGKAYLLESNEWVSVTGKLSTTNYNGKEIIEIDANVIQRIHIPDDPYVSPDIDFESE</sequence>
<evidence type="ECO:0000313" key="4">
    <source>
        <dbReference type="EMBL" id="MFC5530097.1"/>
    </source>
</evidence>
<gene>
    <name evidence="4" type="ORF">ACFPQ4_11730</name>
</gene>
<dbReference type="RefSeq" id="WP_378112032.1">
    <property type="nucleotide sequence ID" value="NZ_JBHSNC010000036.1"/>
</dbReference>
<evidence type="ECO:0000259" key="3">
    <source>
        <dbReference type="Pfam" id="PF21537"/>
    </source>
</evidence>
<reference evidence="5" key="1">
    <citation type="journal article" date="2019" name="Int. J. Syst. Evol. Microbiol.">
        <title>The Global Catalogue of Microorganisms (GCM) 10K type strain sequencing project: providing services to taxonomists for standard genome sequencing and annotation.</title>
        <authorList>
            <consortium name="The Broad Institute Genomics Platform"/>
            <consortium name="The Broad Institute Genome Sequencing Center for Infectious Disease"/>
            <person name="Wu L."/>
            <person name="Ma J."/>
        </authorList>
    </citation>
    <scope>NUCLEOTIDE SEQUENCE [LARGE SCALE GENOMIC DNA]</scope>
    <source>
        <strain evidence="5">CGMCC 1.18578</strain>
    </source>
</reference>
<name>A0ABW0R2W1_9BACL</name>
<keyword evidence="1" id="KW-1133">Transmembrane helix</keyword>
<dbReference type="PANTHER" id="PTHR40047">
    <property type="entry name" value="UPF0703 PROTEIN YCGQ"/>
    <property type="match status" value="1"/>
</dbReference>
<feature type="transmembrane region" description="Helical" evidence="1">
    <location>
        <begin position="92"/>
        <end position="112"/>
    </location>
</feature>
<dbReference type="InterPro" id="IPR048447">
    <property type="entry name" value="DUF1980_C"/>
</dbReference>
<evidence type="ECO:0000313" key="5">
    <source>
        <dbReference type="Proteomes" id="UP001596108"/>
    </source>
</evidence>
<evidence type="ECO:0000256" key="1">
    <source>
        <dbReference type="SAM" id="Phobius"/>
    </source>
</evidence>
<keyword evidence="1" id="KW-0472">Membrane</keyword>
<dbReference type="Pfam" id="PF21537">
    <property type="entry name" value="DUF1980_C"/>
    <property type="match status" value="1"/>
</dbReference>